<evidence type="ECO:0000313" key="1">
    <source>
        <dbReference type="EMBL" id="MEQ2245941.1"/>
    </source>
</evidence>
<protein>
    <submittedName>
        <fullName evidence="1">Uncharacterized protein</fullName>
    </submittedName>
</protein>
<name>A0ABV0ULJ1_9TELE</name>
<proteinExistence type="predicted"/>
<sequence length="112" mass="12892">MFHKTALFPARCWTSGTSGVHQWNIIFLIKSSKETKTQNVWIADRFMGHMLQQDDVYWTSSVTLLSGFLSGLHILPVSRPSQQVREETAEFVDVVLKGIRKSQRLKVSSRRK</sequence>
<dbReference type="Proteomes" id="UP001482620">
    <property type="component" value="Unassembled WGS sequence"/>
</dbReference>
<reference evidence="1 2" key="1">
    <citation type="submission" date="2021-06" db="EMBL/GenBank/DDBJ databases">
        <authorList>
            <person name="Palmer J.M."/>
        </authorList>
    </citation>
    <scope>NUCLEOTIDE SEQUENCE [LARGE SCALE GENOMIC DNA]</scope>
    <source>
        <strain evidence="2">if_2019</strain>
        <tissue evidence="1">Muscle</tissue>
    </source>
</reference>
<keyword evidence="2" id="KW-1185">Reference proteome</keyword>
<organism evidence="1 2">
    <name type="scientific">Ilyodon furcidens</name>
    <name type="common">goldbreast splitfin</name>
    <dbReference type="NCBI Taxonomy" id="33524"/>
    <lineage>
        <taxon>Eukaryota</taxon>
        <taxon>Metazoa</taxon>
        <taxon>Chordata</taxon>
        <taxon>Craniata</taxon>
        <taxon>Vertebrata</taxon>
        <taxon>Euteleostomi</taxon>
        <taxon>Actinopterygii</taxon>
        <taxon>Neopterygii</taxon>
        <taxon>Teleostei</taxon>
        <taxon>Neoteleostei</taxon>
        <taxon>Acanthomorphata</taxon>
        <taxon>Ovalentaria</taxon>
        <taxon>Atherinomorphae</taxon>
        <taxon>Cyprinodontiformes</taxon>
        <taxon>Goodeidae</taxon>
        <taxon>Ilyodon</taxon>
    </lineage>
</organism>
<gene>
    <name evidence="1" type="ORF">ILYODFUR_033311</name>
</gene>
<dbReference type="EMBL" id="JAHRIQ010075149">
    <property type="protein sequence ID" value="MEQ2245941.1"/>
    <property type="molecule type" value="Genomic_DNA"/>
</dbReference>
<accession>A0ABV0ULJ1</accession>
<evidence type="ECO:0000313" key="2">
    <source>
        <dbReference type="Proteomes" id="UP001482620"/>
    </source>
</evidence>
<comment type="caution">
    <text evidence="1">The sequence shown here is derived from an EMBL/GenBank/DDBJ whole genome shotgun (WGS) entry which is preliminary data.</text>
</comment>